<dbReference type="PANTHER" id="PTHR10169">
    <property type="entry name" value="DNA TOPOISOMERASE/GYRASE"/>
    <property type="match status" value="1"/>
</dbReference>
<feature type="compositionally biased region" description="Basic residues" evidence="10">
    <location>
        <begin position="193"/>
        <end position="208"/>
    </location>
</feature>
<dbReference type="AlphaFoldDB" id="A0A7S2S1P6"/>
<evidence type="ECO:0000256" key="1">
    <source>
        <dbReference type="ARBA" id="ARBA00000185"/>
    </source>
</evidence>
<reference evidence="12" key="1">
    <citation type="submission" date="2021-01" db="EMBL/GenBank/DDBJ databases">
        <authorList>
            <person name="Corre E."/>
            <person name="Pelletier E."/>
            <person name="Niang G."/>
            <person name="Scheremetjew M."/>
            <person name="Finn R."/>
            <person name="Kale V."/>
            <person name="Holt S."/>
            <person name="Cochrane G."/>
            <person name="Meng A."/>
            <person name="Brown T."/>
            <person name="Cohen L."/>
        </authorList>
    </citation>
    <scope>NUCLEOTIDE SEQUENCE</scope>
    <source>
        <strain evidence="12">CCMP1452</strain>
    </source>
</reference>
<dbReference type="GO" id="GO:0005634">
    <property type="term" value="C:nucleus"/>
    <property type="evidence" value="ECO:0007669"/>
    <property type="project" value="TreeGrafter"/>
</dbReference>
<keyword evidence="6" id="KW-0799">Topoisomerase</keyword>
<evidence type="ECO:0000256" key="8">
    <source>
        <dbReference type="ARBA" id="ARBA00023235"/>
    </source>
</evidence>
<evidence type="ECO:0000256" key="6">
    <source>
        <dbReference type="ARBA" id="ARBA00023029"/>
    </source>
</evidence>
<comment type="cofactor">
    <cofactor evidence="2">
        <name>Mg(2+)</name>
        <dbReference type="ChEBI" id="CHEBI:18420"/>
    </cofactor>
</comment>
<dbReference type="Gene3D" id="1.10.268.10">
    <property type="entry name" value="Topoisomerase, domain 3"/>
    <property type="match status" value="1"/>
</dbReference>
<evidence type="ECO:0000256" key="9">
    <source>
        <dbReference type="PROSITE-ProRule" id="PRU01384"/>
    </source>
</evidence>
<dbReference type="InterPro" id="IPR013760">
    <property type="entry name" value="Topo_IIA-like_dom_sf"/>
</dbReference>
<evidence type="ECO:0000256" key="5">
    <source>
        <dbReference type="ARBA" id="ARBA00022840"/>
    </source>
</evidence>
<dbReference type="PANTHER" id="PTHR10169:SF38">
    <property type="entry name" value="DNA TOPOISOMERASE 2"/>
    <property type="match status" value="1"/>
</dbReference>
<dbReference type="PROSITE" id="PS52040">
    <property type="entry name" value="TOPO_IIA"/>
    <property type="match status" value="1"/>
</dbReference>
<sequence length="226" mass="25946">MNLFDEFGKITKFPNPEAMLEVFFPLRLDFYVKRKELLLKVLRREQSMLANKARFVEEVCEGELIVSNRKRKDILEDLKSRGYELFFKEENQNTDEDNDGSEENAVAESKSDAELAKGYEYLLGMKIWSLTFEKAEQLREQLAVKTQEVAELEATPSSQIWKNDLLAIEAALDERDVEMEAAEAAEIDAQNKNSRRQVKKGKTAKKGKTTATAAKKLNNKKKKENS</sequence>
<dbReference type="GO" id="GO:0000712">
    <property type="term" value="P:resolution of meiotic recombination intermediates"/>
    <property type="evidence" value="ECO:0007669"/>
    <property type="project" value="TreeGrafter"/>
</dbReference>
<dbReference type="GO" id="GO:0006265">
    <property type="term" value="P:DNA topological change"/>
    <property type="evidence" value="ECO:0007669"/>
    <property type="project" value="InterPro"/>
</dbReference>
<evidence type="ECO:0000256" key="3">
    <source>
        <dbReference type="ARBA" id="ARBA00012895"/>
    </source>
</evidence>
<accession>A0A7S2S1P6</accession>
<keyword evidence="5" id="KW-0067">ATP-binding</keyword>
<evidence type="ECO:0000256" key="7">
    <source>
        <dbReference type="ARBA" id="ARBA00023125"/>
    </source>
</evidence>
<dbReference type="Pfam" id="PF00521">
    <property type="entry name" value="DNA_topoisoIV"/>
    <property type="match status" value="1"/>
</dbReference>
<protein>
    <recommendedName>
        <fullName evidence="3">DNA topoisomerase (ATP-hydrolyzing)</fullName>
        <ecNumber evidence="3">5.6.2.2</ecNumber>
    </recommendedName>
</protein>
<gene>
    <name evidence="12" type="ORF">EANT1437_LOCUS11279</name>
</gene>
<feature type="compositionally biased region" description="Acidic residues" evidence="10">
    <location>
        <begin position="92"/>
        <end position="102"/>
    </location>
</feature>
<dbReference type="SUPFAM" id="SSF56719">
    <property type="entry name" value="Type II DNA topoisomerase"/>
    <property type="match status" value="1"/>
</dbReference>
<dbReference type="GO" id="GO:0005524">
    <property type="term" value="F:ATP binding"/>
    <property type="evidence" value="ECO:0007669"/>
    <property type="project" value="UniProtKB-KW"/>
</dbReference>
<feature type="region of interest" description="Disordered" evidence="10">
    <location>
        <begin position="89"/>
        <end position="109"/>
    </location>
</feature>
<evidence type="ECO:0000256" key="2">
    <source>
        <dbReference type="ARBA" id="ARBA00001946"/>
    </source>
</evidence>
<dbReference type="GO" id="GO:0003918">
    <property type="term" value="F:DNA topoisomerase type II (double strand cut, ATP-hydrolyzing) activity"/>
    <property type="evidence" value="ECO:0007669"/>
    <property type="project" value="UniProtKB-EC"/>
</dbReference>
<name>A0A7S2S1P6_9STRA</name>
<keyword evidence="4" id="KW-0547">Nucleotide-binding</keyword>
<evidence type="ECO:0000313" key="12">
    <source>
        <dbReference type="EMBL" id="CAD9686926.1"/>
    </source>
</evidence>
<feature type="region of interest" description="Disordered" evidence="10">
    <location>
        <begin position="186"/>
        <end position="226"/>
    </location>
</feature>
<dbReference type="InterPro" id="IPR013757">
    <property type="entry name" value="Topo_IIA_A_a_sf"/>
</dbReference>
<organism evidence="12">
    <name type="scientific">Eucampia antarctica</name>
    <dbReference type="NCBI Taxonomy" id="49252"/>
    <lineage>
        <taxon>Eukaryota</taxon>
        <taxon>Sar</taxon>
        <taxon>Stramenopiles</taxon>
        <taxon>Ochrophyta</taxon>
        <taxon>Bacillariophyta</taxon>
        <taxon>Mediophyceae</taxon>
        <taxon>Biddulphiophycidae</taxon>
        <taxon>Hemiaulales</taxon>
        <taxon>Hemiaulaceae</taxon>
        <taxon>Eucampia</taxon>
    </lineage>
</organism>
<comment type="caution">
    <text evidence="9">Lacks conserved residue(s) required for the propagation of feature annotation.</text>
</comment>
<evidence type="ECO:0000256" key="4">
    <source>
        <dbReference type="ARBA" id="ARBA00022741"/>
    </source>
</evidence>
<dbReference type="GO" id="GO:0003677">
    <property type="term" value="F:DNA binding"/>
    <property type="evidence" value="ECO:0007669"/>
    <property type="project" value="UniProtKB-UniRule"/>
</dbReference>
<dbReference type="InterPro" id="IPR002205">
    <property type="entry name" value="Topo_IIA_dom_A"/>
</dbReference>
<dbReference type="InterPro" id="IPR050634">
    <property type="entry name" value="DNA_Topoisomerase_II"/>
</dbReference>
<keyword evidence="8" id="KW-0413">Isomerase</keyword>
<evidence type="ECO:0000256" key="10">
    <source>
        <dbReference type="SAM" id="MobiDB-lite"/>
    </source>
</evidence>
<feature type="compositionally biased region" description="Basic residues" evidence="10">
    <location>
        <begin position="217"/>
        <end position="226"/>
    </location>
</feature>
<comment type="catalytic activity">
    <reaction evidence="1">
        <text>ATP-dependent breakage, passage and rejoining of double-stranded DNA.</text>
        <dbReference type="EC" id="5.6.2.2"/>
    </reaction>
</comment>
<evidence type="ECO:0000259" key="11">
    <source>
        <dbReference type="PROSITE" id="PS52040"/>
    </source>
</evidence>
<dbReference type="EC" id="5.6.2.2" evidence="3"/>
<dbReference type="GO" id="GO:0000819">
    <property type="term" value="P:sister chromatid segregation"/>
    <property type="evidence" value="ECO:0007669"/>
    <property type="project" value="TreeGrafter"/>
</dbReference>
<proteinExistence type="predicted"/>
<dbReference type="EMBL" id="HBHI01021969">
    <property type="protein sequence ID" value="CAD9686926.1"/>
    <property type="molecule type" value="Transcribed_RNA"/>
</dbReference>
<feature type="domain" description="Topo IIA-type catalytic" evidence="11">
    <location>
        <begin position="1"/>
        <end position="165"/>
    </location>
</feature>
<keyword evidence="7 9" id="KW-0238">DNA-binding</keyword>